<sequence length="615" mass="65615">MRIRTRLLALASATALLPAFLGASTQPSWAVPARNETPRLAIGAVQGPGASSLYAGRTVIVEGVVTGDFQGEGQLGGVFIQDAGDGDEATSDGIFVHDKGANELAVGDRVQVKGKVGEYKDQTQITPTTVTKLDGGNAVAPLELNLPVTDWERHEGMLLRFPQALTILDSHDFDRYGEIAYGTKRQWAPTGVVDPGQPAIDLLASNKADRLTVDDGRSSQNPTPAVHPNGKPMARDNYFRTGDQVANLTGVLGYSFGSYRLQPTAGADHTASNPRPPAPEKQGNLRVASFNVLNYFTTLTSDDSRARGADTPEEFQRQQAKIVAAMTALDADVFGLMEIENNGTAVDDLVAALNARVGEGTYAAVKTGKVGSDAIFQAFVYKPATVEPAGSFETLSFGNTGNRPSLLQTFRHKDSGELVNVSVNHLKSKGSACKGDPDTGDGQGNCNQTRNKAAEDLVSWLRGDPTGQGAARTLIIGDLNSYDHEDPVKTLVEGGYADMEKKFTGEQAYSYVFDGMSGYLDHALANQAAETSIVDARAWHINADEADIFDYDMTYKKAAEQELYSPDPYRSSDHDPVVVSLRLGNPETPVPSSPAPAEPTPSRAVLRPGLPETSG</sequence>
<feature type="region of interest" description="Disordered" evidence="1">
    <location>
        <begin position="212"/>
        <end position="233"/>
    </location>
</feature>
<dbReference type="SUPFAM" id="SSF56219">
    <property type="entry name" value="DNase I-like"/>
    <property type="match status" value="1"/>
</dbReference>
<dbReference type="GO" id="GO:0003824">
    <property type="term" value="F:catalytic activity"/>
    <property type="evidence" value="ECO:0007669"/>
    <property type="project" value="InterPro"/>
</dbReference>
<dbReference type="GeneID" id="64406532"/>
<dbReference type="InterPro" id="IPR047971">
    <property type="entry name" value="ExeM-like"/>
</dbReference>
<dbReference type="CDD" id="cd10283">
    <property type="entry name" value="MnuA_DNase1-like"/>
    <property type="match status" value="1"/>
</dbReference>
<dbReference type="InterPro" id="IPR036691">
    <property type="entry name" value="Endo/exonu/phosph_ase_sf"/>
</dbReference>
<dbReference type="CDD" id="cd04486">
    <property type="entry name" value="YhcR_OBF_like"/>
    <property type="match status" value="1"/>
</dbReference>
<dbReference type="RefSeq" id="WP_061787141.1">
    <property type="nucleotide sequence ID" value="NZ_LR134406.1"/>
</dbReference>
<evidence type="ECO:0000256" key="2">
    <source>
        <dbReference type="SAM" id="SignalP"/>
    </source>
</evidence>
<protein>
    <submittedName>
        <fullName evidence="4">Uncharacterized protein conserved in bacteria</fullName>
    </submittedName>
</protein>
<dbReference type="PANTHER" id="PTHR42834">
    <property type="entry name" value="ENDONUCLEASE/EXONUCLEASE/PHOSPHATASE FAMILY PROTEIN (AFU_ORTHOLOGUE AFUA_3G09210)"/>
    <property type="match status" value="1"/>
</dbReference>
<feature type="compositionally biased region" description="Pro residues" evidence="1">
    <location>
        <begin position="588"/>
        <end position="599"/>
    </location>
</feature>
<evidence type="ECO:0000313" key="5">
    <source>
        <dbReference type="Proteomes" id="UP000273044"/>
    </source>
</evidence>
<dbReference type="Pfam" id="PF03372">
    <property type="entry name" value="Exo_endo_phos"/>
    <property type="match status" value="1"/>
</dbReference>
<dbReference type="PANTHER" id="PTHR42834:SF1">
    <property type="entry name" value="ENDONUCLEASE_EXONUCLEASE_PHOSPHATASE FAMILY PROTEIN (AFU_ORTHOLOGUE AFUA_3G09210)"/>
    <property type="match status" value="1"/>
</dbReference>
<feature type="signal peptide" evidence="2">
    <location>
        <begin position="1"/>
        <end position="30"/>
    </location>
</feature>
<feature type="domain" description="Endonuclease/exonuclease/phosphatase" evidence="3">
    <location>
        <begin position="288"/>
        <end position="574"/>
    </location>
</feature>
<evidence type="ECO:0000313" key="4">
    <source>
        <dbReference type="EMBL" id="VEH69774.1"/>
    </source>
</evidence>
<dbReference type="Proteomes" id="UP000273044">
    <property type="component" value="Chromosome"/>
</dbReference>
<dbReference type="InterPro" id="IPR005135">
    <property type="entry name" value="Endo/exonuclease/phosphatase"/>
</dbReference>
<keyword evidence="2" id="KW-0732">Signal</keyword>
<dbReference type="NCBIfam" id="NF033681">
    <property type="entry name" value="ExeM_NucH_DNase"/>
    <property type="match status" value="1"/>
</dbReference>
<proteinExistence type="predicted"/>
<gene>
    <name evidence="4" type="ORF">NCTC12967_01052</name>
</gene>
<dbReference type="EMBL" id="LR134406">
    <property type="protein sequence ID" value="VEH69774.1"/>
    <property type="molecule type" value="Genomic_DNA"/>
</dbReference>
<evidence type="ECO:0000259" key="3">
    <source>
        <dbReference type="Pfam" id="PF03372"/>
    </source>
</evidence>
<name>A0A3S5ESL9_9ACTN</name>
<reference evidence="4 5" key="1">
    <citation type="submission" date="2018-12" db="EMBL/GenBank/DDBJ databases">
        <authorList>
            <consortium name="Pathogen Informatics"/>
        </authorList>
    </citation>
    <scope>NUCLEOTIDE SEQUENCE [LARGE SCALE GENOMIC DNA]</scope>
    <source>
        <strain evidence="4 5">NCTC12967</strain>
    </source>
</reference>
<feature type="region of interest" description="Disordered" evidence="1">
    <location>
        <begin position="564"/>
        <end position="615"/>
    </location>
</feature>
<feature type="chain" id="PRO_5039326546" evidence="2">
    <location>
        <begin position="31"/>
        <end position="615"/>
    </location>
</feature>
<organism evidence="4 5">
    <name type="scientific">Arachnia propionica</name>
    <dbReference type="NCBI Taxonomy" id="1750"/>
    <lineage>
        <taxon>Bacteria</taxon>
        <taxon>Bacillati</taxon>
        <taxon>Actinomycetota</taxon>
        <taxon>Actinomycetes</taxon>
        <taxon>Propionibacteriales</taxon>
        <taxon>Propionibacteriaceae</taxon>
        <taxon>Arachnia</taxon>
    </lineage>
</organism>
<accession>A0A3S5ESL9</accession>
<keyword evidence="5" id="KW-1185">Reference proteome</keyword>
<evidence type="ECO:0000256" key="1">
    <source>
        <dbReference type="SAM" id="MobiDB-lite"/>
    </source>
</evidence>
<dbReference type="Gene3D" id="3.60.10.10">
    <property type="entry name" value="Endonuclease/exonuclease/phosphatase"/>
    <property type="match status" value="1"/>
</dbReference>
<dbReference type="AlphaFoldDB" id="A0A3S5ESL9"/>